<dbReference type="OMA" id="RSMAWMR"/>
<dbReference type="Gramene" id="TraesMAC7B03G04148840.1">
    <property type="protein sequence ID" value="TraesMAC7B03G04148840.1"/>
    <property type="gene ID" value="TraesMAC7B03G04148840"/>
</dbReference>
<dbReference type="AlphaFoldDB" id="A0A3B6SI34"/>
<keyword evidence="1" id="KW-0812">Transmembrane</keyword>
<dbReference type="Gramene" id="TraesJAG7B03G04136400.1">
    <property type="protein sequence ID" value="TraesJAG7B03G04136400.1"/>
    <property type="gene ID" value="TraesJAG7B03G04136400"/>
</dbReference>
<dbReference type="Gramene" id="TraesSTA7B03G04149760.1">
    <property type="protein sequence ID" value="TraesSTA7B03G04149760.1"/>
    <property type="gene ID" value="TraesSTA7B03G04149760"/>
</dbReference>
<sequence>MDQGQSSSAADQGVTVTESLVTEMAQRLRTPAPEVDASVVCLISWAGSDGFDRRDYEPANVRIGPFHRDPSHPTENEKKDALHHLLPHDDEQGRADDLNHYLDEMARVVPRARGCYSRWFSTIDTEEFKCMLLVDGCFLHSRFVPSRAAPAPVNDDISVDRDIVFLLENQLPFFVLVEVQKLITADAEDNYSVVVDNVLGRFQALVRLNEYSAVTVPRPTTPPCHLLHLLHMYFRPTSLPLNDAPAIPRTRSAVAAAPTPSSQPAQIPMLPLRNNQGAAANGNGAANEVIPPPPGAPVRQTRWRAATYYHTAGVRFMERKVGSGDGEARSILDVERRGDWLHIPILAVDNNTFRMLRNMVALEQNSPQLRSSHVTAYCLFMSQLASTKEDVELLVAKGVIVHLLHSADDVAANLAGLCDGVVLDAYNPDLCYLRAEHAALEEVCRDGWKKSKAWLRHTKCNNYLMGLAVLAGAGLFFCTVEQSVFAALSYFQGKK</sequence>
<dbReference type="Gramene" id="TraesCS7B02G220800.1">
    <property type="protein sequence ID" value="TraesCS7B02G220800.1"/>
    <property type="gene ID" value="TraesCS7B02G220800"/>
</dbReference>
<evidence type="ECO:0000256" key="1">
    <source>
        <dbReference type="SAM" id="Phobius"/>
    </source>
</evidence>
<dbReference type="STRING" id="4565.A0A3B6SI34"/>
<dbReference type="Gramene" id="TraesNOR7B03G04200040.1">
    <property type="protein sequence ID" value="TraesNOR7B03G04200040.1"/>
    <property type="gene ID" value="TraesNOR7B03G04200040"/>
</dbReference>
<dbReference type="OrthoDB" id="629876at2759"/>
<dbReference type="Gramene" id="TraesLDM7B03G04157290.1">
    <property type="protein sequence ID" value="TraesLDM7B03G04157290.1"/>
    <property type="gene ID" value="TraesLDM7B03G04157290"/>
</dbReference>
<dbReference type="Gramene" id="TraesCS7B03G0626200.1">
    <property type="protein sequence ID" value="TraesCS7B03G0626200.1.CDS"/>
    <property type="gene ID" value="TraesCS7B03G0626200"/>
</dbReference>
<proteinExistence type="predicted"/>
<dbReference type="Pfam" id="PF03140">
    <property type="entry name" value="DUF247"/>
    <property type="match status" value="1"/>
</dbReference>
<evidence type="ECO:0000313" key="3">
    <source>
        <dbReference type="Proteomes" id="UP000019116"/>
    </source>
</evidence>
<name>A0A3B6SI34_WHEAT</name>
<dbReference type="Gramene" id="TraesWEE_scaffold_153094_01G000100.1">
    <property type="protein sequence ID" value="TraesWEE_scaffold_153094_01G000100.1"/>
    <property type="gene ID" value="TraesWEE_scaffold_153094_01G000100"/>
</dbReference>
<dbReference type="PANTHER" id="PTHR31170:SF18">
    <property type="entry name" value="(WILD MALAYSIAN BANANA) HYPOTHETICAL PROTEIN"/>
    <property type="match status" value="1"/>
</dbReference>
<dbReference type="EnsemblPlants" id="TraesCS7B02G220800.1">
    <property type="protein sequence ID" value="TraesCS7B02G220800.1"/>
    <property type="gene ID" value="TraesCS7B02G220800"/>
</dbReference>
<keyword evidence="1" id="KW-1133">Transmembrane helix</keyword>
<reference evidence="2" key="2">
    <citation type="submission" date="2018-10" db="UniProtKB">
        <authorList>
            <consortium name="EnsemblPlants"/>
        </authorList>
    </citation>
    <scope>IDENTIFICATION</scope>
</reference>
<organism evidence="2">
    <name type="scientific">Triticum aestivum</name>
    <name type="common">Wheat</name>
    <dbReference type="NCBI Taxonomy" id="4565"/>
    <lineage>
        <taxon>Eukaryota</taxon>
        <taxon>Viridiplantae</taxon>
        <taxon>Streptophyta</taxon>
        <taxon>Embryophyta</taxon>
        <taxon>Tracheophyta</taxon>
        <taxon>Spermatophyta</taxon>
        <taxon>Magnoliopsida</taxon>
        <taxon>Liliopsida</taxon>
        <taxon>Poales</taxon>
        <taxon>Poaceae</taxon>
        <taxon>BOP clade</taxon>
        <taxon>Pooideae</taxon>
        <taxon>Triticodae</taxon>
        <taxon>Triticeae</taxon>
        <taxon>Triticinae</taxon>
        <taxon>Triticum</taxon>
    </lineage>
</organism>
<dbReference type="PaxDb" id="4565-Traes_7BL_014267D94.1"/>
<dbReference type="InterPro" id="IPR004158">
    <property type="entry name" value="DUF247_pln"/>
</dbReference>
<keyword evidence="1" id="KW-0472">Membrane</keyword>
<keyword evidence="3" id="KW-1185">Reference proteome</keyword>
<protein>
    <submittedName>
        <fullName evidence="2">Uncharacterized protein</fullName>
    </submittedName>
</protein>
<evidence type="ECO:0000313" key="2">
    <source>
        <dbReference type="EnsemblPlants" id="TraesCS7B02G220800.1"/>
    </source>
</evidence>
<dbReference type="PANTHER" id="PTHR31170">
    <property type="entry name" value="BNAC04G53230D PROTEIN"/>
    <property type="match status" value="1"/>
</dbReference>
<dbReference type="Proteomes" id="UP000019116">
    <property type="component" value="Chromosome 7B"/>
</dbReference>
<reference evidence="2" key="1">
    <citation type="submission" date="2018-08" db="EMBL/GenBank/DDBJ databases">
        <authorList>
            <person name="Rossello M."/>
        </authorList>
    </citation>
    <scope>NUCLEOTIDE SEQUENCE [LARGE SCALE GENOMIC DNA]</scope>
    <source>
        <strain evidence="2">cv. Chinese Spring</strain>
    </source>
</reference>
<feature type="transmembrane region" description="Helical" evidence="1">
    <location>
        <begin position="463"/>
        <end position="491"/>
    </location>
</feature>
<accession>A0A3B6SI34</accession>